<evidence type="ECO:0000313" key="3">
    <source>
        <dbReference type="EMBL" id="EDK43680.1"/>
    </source>
</evidence>
<dbReference type="VEuPathDB" id="FungiDB:LELG_01859"/>
<keyword evidence="4" id="KW-1185">Reference proteome</keyword>
<dbReference type="Proteomes" id="UP000001996">
    <property type="component" value="Unassembled WGS sequence"/>
</dbReference>
<keyword evidence="2" id="KW-0472">Membrane</keyword>
<dbReference type="InParanoid" id="A5DWX2"/>
<dbReference type="eggNOG" id="ENOG502QSU5">
    <property type="taxonomic scope" value="Eukaryota"/>
</dbReference>
<name>A5DWX2_LODEL</name>
<dbReference type="OrthoDB" id="4082764at2759"/>
<protein>
    <submittedName>
        <fullName evidence="3">Uncharacterized protein</fullName>
    </submittedName>
</protein>
<organism evidence="3 4">
    <name type="scientific">Lodderomyces elongisporus (strain ATCC 11503 / CBS 2605 / JCM 1781 / NBRC 1676 / NRRL YB-4239)</name>
    <name type="common">Yeast</name>
    <name type="synonym">Saccharomyces elongisporus</name>
    <dbReference type="NCBI Taxonomy" id="379508"/>
    <lineage>
        <taxon>Eukaryota</taxon>
        <taxon>Fungi</taxon>
        <taxon>Dikarya</taxon>
        <taxon>Ascomycota</taxon>
        <taxon>Saccharomycotina</taxon>
        <taxon>Pichiomycetes</taxon>
        <taxon>Debaryomycetaceae</taxon>
        <taxon>Candida/Lodderomyces clade</taxon>
        <taxon>Lodderomyces</taxon>
    </lineage>
</organism>
<reference evidence="3 4" key="1">
    <citation type="journal article" date="2009" name="Nature">
        <title>Evolution of pathogenicity and sexual reproduction in eight Candida genomes.</title>
        <authorList>
            <person name="Butler G."/>
            <person name="Rasmussen M.D."/>
            <person name="Lin M.F."/>
            <person name="Santos M.A."/>
            <person name="Sakthikumar S."/>
            <person name="Munro C.A."/>
            <person name="Rheinbay E."/>
            <person name="Grabherr M."/>
            <person name="Forche A."/>
            <person name="Reedy J.L."/>
            <person name="Agrafioti I."/>
            <person name="Arnaud M.B."/>
            <person name="Bates S."/>
            <person name="Brown A.J."/>
            <person name="Brunke S."/>
            <person name="Costanzo M.C."/>
            <person name="Fitzpatrick D.A."/>
            <person name="de Groot P.W."/>
            <person name="Harris D."/>
            <person name="Hoyer L.L."/>
            <person name="Hube B."/>
            <person name="Klis F.M."/>
            <person name="Kodira C."/>
            <person name="Lennard N."/>
            <person name="Logue M.E."/>
            <person name="Martin R."/>
            <person name="Neiman A.M."/>
            <person name="Nikolaou E."/>
            <person name="Quail M.A."/>
            <person name="Quinn J."/>
            <person name="Santos M.C."/>
            <person name="Schmitzberger F.F."/>
            <person name="Sherlock G."/>
            <person name="Shah P."/>
            <person name="Silverstein K.A."/>
            <person name="Skrzypek M.S."/>
            <person name="Soll D."/>
            <person name="Staggs R."/>
            <person name="Stansfield I."/>
            <person name="Stumpf M.P."/>
            <person name="Sudbery P.E."/>
            <person name="Srikantha T."/>
            <person name="Zeng Q."/>
            <person name="Berman J."/>
            <person name="Berriman M."/>
            <person name="Heitman J."/>
            <person name="Gow N.A."/>
            <person name="Lorenz M.C."/>
            <person name="Birren B.W."/>
            <person name="Kellis M."/>
            <person name="Cuomo C.A."/>
        </authorList>
    </citation>
    <scope>NUCLEOTIDE SEQUENCE [LARGE SCALE GENOMIC DNA]</scope>
    <source>
        <strain evidence="4">ATCC 11503 / BCRC 21390 / CBS 2605 / JCM 1781 / NBRC 1676 / NRRL YB-4239</strain>
    </source>
</reference>
<dbReference type="GeneID" id="5234082"/>
<evidence type="ECO:0000256" key="1">
    <source>
        <dbReference type="SAM" id="MobiDB-lite"/>
    </source>
</evidence>
<dbReference type="InterPro" id="IPR024297">
    <property type="entry name" value="Pho86"/>
</dbReference>
<dbReference type="Pfam" id="PF11124">
    <property type="entry name" value="Pho86"/>
    <property type="match status" value="1"/>
</dbReference>
<dbReference type="HOGENOM" id="CLU_076919_0_0_1"/>
<evidence type="ECO:0000313" key="4">
    <source>
        <dbReference type="Proteomes" id="UP000001996"/>
    </source>
</evidence>
<dbReference type="OMA" id="FANSGEM"/>
<feature type="transmembrane region" description="Helical" evidence="2">
    <location>
        <begin position="99"/>
        <end position="124"/>
    </location>
</feature>
<dbReference type="STRING" id="379508.A5DWX2"/>
<dbReference type="EMBL" id="CH981525">
    <property type="protein sequence ID" value="EDK43680.1"/>
    <property type="molecule type" value="Genomic_DNA"/>
</dbReference>
<sequence>MVEQKDIDLNKPLDESAPATLSKSTLTPNLTRATTTLHGDRFKQAQAQLSRFVLLHPIAVSVYTIFFPSIIGRSLWEYIEISDTALELFWLLVRNKRDFVFALISAIPIIAAVFATFGTLAYFLGDELGTIANQFVQKKYCDLIFGFNVREFASIEDDFEGNNNSNSNSNSNDDNDGVEVKTKEKNNQKRKLNKSQMKANLEKGKNSEVVSYRGSPIAVASVVPDYEQSKPDYFIIKITGVHVRKVFQKVDFDQMLIEWAVLRSRQLYQDFLKNGHHNTSRVKDGSILITIDAYSFDKHFEKLLAKNGFKAIDVNYTVNALDKDKKVGRIYELLYKLFGISTDTFALILSTSNEDVELIKDSQLLKDGSSK</sequence>
<evidence type="ECO:0000256" key="2">
    <source>
        <dbReference type="SAM" id="Phobius"/>
    </source>
</evidence>
<keyword evidence="2" id="KW-1133">Transmembrane helix</keyword>
<dbReference type="KEGG" id="lel:PVL30_001830"/>
<dbReference type="FunCoup" id="A5DWX2">
    <property type="interactions" value="188"/>
</dbReference>
<feature type="compositionally biased region" description="Low complexity" evidence="1">
    <location>
        <begin position="162"/>
        <end position="172"/>
    </location>
</feature>
<accession>A5DWX2</accession>
<feature type="compositionally biased region" description="Basic and acidic residues" evidence="1">
    <location>
        <begin position="178"/>
        <end position="187"/>
    </location>
</feature>
<feature type="region of interest" description="Disordered" evidence="1">
    <location>
        <begin position="160"/>
        <end position="205"/>
    </location>
</feature>
<keyword evidence="2" id="KW-0812">Transmembrane</keyword>
<dbReference type="AlphaFoldDB" id="A5DWX2"/>
<proteinExistence type="predicted"/>
<gene>
    <name evidence="3" type="ORF">LELG_01859</name>
</gene>